<evidence type="ECO:0000256" key="1">
    <source>
        <dbReference type="ARBA" id="ARBA00011062"/>
    </source>
</evidence>
<dbReference type="EMBL" id="CAFBMR010000094">
    <property type="protein sequence ID" value="CAB4925562.1"/>
    <property type="molecule type" value="Genomic_DNA"/>
</dbReference>
<feature type="domain" description="Survival protein SurE-like phosphatase/nucleotidase" evidence="4">
    <location>
        <begin position="5"/>
        <end position="185"/>
    </location>
</feature>
<dbReference type="InterPro" id="IPR002828">
    <property type="entry name" value="SurE-like_Pase/nucleotidase"/>
</dbReference>
<dbReference type="Gene3D" id="3.40.1210.10">
    <property type="entry name" value="Survival protein SurE-like phosphatase/nucleotidase"/>
    <property type="match status" value="1"/>
</dbReference>
<reference evidence="5" key="1">
    <citation type="submission" date="2020-05" db="EMBL/GenBank/DDBJ databases">
        <authorList>
            <person name="Chiriac C."/>
            <person name="Salcher M."/>
            <person name="Ghai R."/>
            <person name="Kavagutti S V."/>
        </authorList>
    </citation>
    <scope>NUCLEOTIDE SEQUENCE</scope>
</reference>
<dbReference type="GO" id="GO:0046872">
    <property type="term" value="F:metal ion binding"/>
    <property type="evidence" value="ECO:0007669"/>
    <property type="project" value="UniProtKB-KW"/>
</dbReference>
<dbReference type="InterPro" id="IPR030048">
    <property type="entry name" value="SurE"/>
</dbReference>
<dbReference type="InterPro" id="IPR036523">
    <property type="entry name" value="SurE-like_sf"/>
</dbReference>
<accession>A0A6J7I489</accession>
<dbReference type="GO" id="GO:0008252">
    <property type="term" value="F:nucleotidase activity"/>
    <property type="evidence" value="ECO:0007669"/>
    <property type="project" value="InterPro"/>
</dbReference>
<sequence>MRIGVTNDDGIAAPGIARLVNALVGLGHEVVVCAPQGEMSGAGASTGSDLRTRGGIEVVETQVAGIRAYGAAAPPATCALLLVRGAFSEPLDLIVSGINPGQNLGVTVLHSGTVGAVLTAGNFGVPGLAISMCAGAEADEEVWDASVAMATLVLEHIPDSGHSGTASLNVPGRPLADIKGIRTTILDSTPGFRATGVETLRQLDNGRMHLAFTYAPLERESDPETDVRAIAEGYASLTWLQTISVAERPHWTPHLEAASAMRGMAT</sequence>
<organism evidence="5">
    <name type="scientific">freshwater metagenome</name>
    <dbReference type="NCBI Taxonomy" id="449393"/>
    <lineage>
        <taxon>unclassified sequences</taxon>
        <taxon>metagenomes</taxon>
        <taxon>ecological metagenomes</taxon>
    </lineage>
</organism>
<protein>
    <submittedName>
        <fullName evidence="5">Unannotated protein</fullName>
    </submittedName>
</protein>
<dbReference type="PANTHER" id="PTHR30457:SF0">
    <property type="entry name" value="PHOSPHATASE, PUTATIVE (AFU_ORTHOLOGUE AFUA_4G01070)-RELATED"/>
    <property type="match status" value="1"/>
</dbReference>
<keyword evidence="3" id="KW-0378">Hydrolase</keyword>
<dbReference type="SUPFAM" id="SSF64167">
    <property type="entry name" value="SurE-like"/>
    <property type="match status" value="1"/>
</dbReference>
<evidence type="ECO:0000256" key="3">
    <source>
        <dbReference type="ARBA" id="ARBA00022801"/>
    </source>
</evidence>
<evidence type="ECO:0000256" key="2">
    <source>
        <dbReference type="ARBA" id="ARBA00022723"/>
    </source>
</evidence>
<name>A0A6J7I489_9ZZZZ</name>
<comment type="similarity">
    <text evidence="1">Belongs to the SurE nucleotidase family.</text>
</comment>
<evidence type="ECO:0000313" key="5">
    <source>
        <dbReference type="EMBL" id="CAB4925562.1"/>
    </source>
</evidence>
<dbReference type="PANTHER" id="PTHR30457">
    <property type="entry name" value="5'-NUCLEOTIDASE SURE"/>
    <property type="match status" value="1"/>
</dbReference>
<gene>
    <name evidence="5" type="ORF">UFOPK3610_01657</name>
</gene>
<evidence type="ECO:0000259" key="4">
    <source>
        <dbReference type="Pfam" id="PF01975"/>
    </source>
</evidence>
<keyword evidence="2" id="KW-0479">Metal-binding</keyword>
<dbReference type="AlphaFoldDB" id="A0A6J7I489"/>
<proteinExistence type="inferred from homology"/>
<dbReference type="Pfam" id="PF01975">
    <property type="entry name" value="SurE"/>
    <property type="match status" value="1"/>
</dbReference>